<sequence length="87" mass="9744">MKRAKDNADTTVVPRKCIKLNLEELKSADTATLIEKILSTTDQLNEANETDENVESTCRRCVVDKSRRRIKSSKTSSKNAMTLTTVV</sequence>
<gene>
    <name evidence="1" type="ORF">KIN20_037227</name>
</gene>
<protein>
    <submittedName>
        <fullName evidence="1">Uncharacterized protein</fullName>
    </submittedName>
</protein>
<name>A0AAD5REF6_PARTN</name>
<dbReference type="AlphaFoldDB" id="A0AAD5REF6"/>
<dbReference type="Proteomes" id="UP001196413">
    <property type="component" value="Unassembled WGS sequence"/>
</dbReference>
<organism evidence="1 2">
    <name type="scientific">Parelaphostrongylus tenuis</name>
    <name type="common">Meningeal worm</name>
    <dbReference type="NCBI Taxonomy" id="148309"/>
    <lineage>
        <taxon>Eukaryota</taxon>
        <taxon>Metazoa</taxon>
        <taxon>Ecdysozoa</taxon>
        <taxon>Nematoda</taxon>
        <taxon>Chromadorea</taxon>
        <taxon>Rhabditida</taxon>
        <taxon>Rhabditina</taxon>
        <taxon>Rhabditomorpha</taxon>
        <taxon>Strongyloidea</taxon>
        <taxon>Metastrongylidae</taxon>
        <taxon>Parelaphostrongylus</taxon>
    </lineage>
</organism>
<reference evidence="1" key="1">
    <citation type="submission" date="2021-06" db="EMBL/GenBank/DDBJ databases">
        <title>Parelaphostrongylus tenuis whole genome reference sequence.</title>
        <authorList>
            <person name="Garwood T.J."/>
            <person name="Larsen P.A."/>
            <person name="Fountain-Jones N.M."/>
            <person name="Garbe J.R."/>
            <person name="Macchietto M.G."/>
            <person name="Kania S.A."/>
            <person name="Gerhold R.W."/>
            <person name="Richards J.E."/>
            <person name="Wolf T.M."/>
        </authorList>
    </citation>
    <scope>NUCLEOTIDE SEQUENCE</scope>
    <source>
        <strain evidence="1">MNPRO001-30</strain>
        <tissue evidence="1">Meninges</tissue>
    </source>
</reference>
<proteinExistence type="predicted"/>
<evidence type="ECO:0000313" key="1">
    <source>
        <dbReference type="EMBL" id="KAJ1374523.1"/>
    </source>
</evidence>
<dbReference type="EMBL" id="JAHQIW010007466">
    <property type="protein sequence ID" value="KAJ1374523.1"/>
    <property type="molecule type" value="Genomic_DNA"/>
</dbReference>
<comment type="caution">
    <text evidence="1">The sequence shown here is derived from an EMBL/GenBank/DDBJ whole genome shotgun (WGS) entry which is preliminary data.</text>
</comment>
<accession>A0AAD5REF6</accession>
<evidence type="ECO:0000313" key="2">
    <source>
        <dbReference type="Proteomes" id="UP001196413"/>
    </source>
</evidence>
<keyword evidence="2" id="KW-1185">Reference proteome</keyword>